<dbReference type="AlphaFoldDB" id="A0A381NSG0"/>
<evidence type="ECO:0000256" key="4">
    <source>
        <dbReference type="ARBA" id="ARBA00022777"/>
    </source>
</evidence>
<dbReference type="Gene3D" id="3.40.50.620">
    <property type="entry name" value="HUPs"/>
    <property type="match status" value="1"/>
</dbReference>
<gene>
    <name evidence="9" type="ORF">METZ01_LOCUS9267</name>
</gene>
<comment type="function">
    <text evidence="1">Catalyzes the phosphorylation of D-glycero-D-manno-heptose 7-phosphate at the C-1 position to selectively form D-glycero-beta-D-manno-heptose-1,7-bisphosphate.</text>
</comment>
<evidence type="ECO:0000259" key="8">
    <source>
        <dbReference type="Pfam" id="PF01467"/>
    </source>
</evidence>
<protein>
    <recommendedName>
        <fullName evidence="10">D-glycero-beta-D-manno-heptose 1-phosphate adenylyltransferase</fullName>
    </recommendedName>
</protein>
<evidence type="ECO:0000256" key="1">
    <source>
        <dbReference type="ARBA" id="ARBA00002319"/>
    </source>
</evidence>
<evidence type="ECO:0000313" key="9">
    <source>
        <dbReference type="EMBL" id="SUZ56413.1"/>
    </source>
</evidence>
<keyword evidence="5" id="KW-0511">Multifunctional enzyme</keyword>
<dbReference type="EMBL" id="UINC01000499">
    <property type="protein sequence ID" value="SUZ56413.1"/>
    <property type="molecule type" value="Genomic_DNA"/>
</dbReference>
<dbReference type="SUPFAM" id="SSF52374">
    <property type="entry name" value="Nucleotidylyl transferase"/>
    <property type="match status" value="1"/>
</dbReference>
<dbReference type="Gene3D" id="3.40.1190.20">
    <property type="match status" value="1"/>
</dbReference>
<dbReference type="CDD" id="cd01172">
    <property type="entry name" value="RfaE_like"/>
    <property type="match status" value="1"/>
</dbReference>
<evidence type="ECO:0008006" key="10">
    <source>
        <dbReference type="Google" id="ProtNLM"/>
    </source>
</evidence>
<keyword evidence="6" id="KW-0119">Carbohydrate metabolism</keyword>
<evidence type="ECO:0000259" key="7">
    <source>
        <dbReference type="Pfam" id="PF00294"/>
    </source>
</evidence>
<dbReference type="InterPro" id="IPR004821">
    <property type="entry name" value="Cyt_trans-like"/>
</dbReference>
<evidence type="ECO:0000256" key="3">
    <source>
        <dbReference type="ARBA" id="ARBA00022679"/>
    </source>
</evidence>
<dbReference type="SUPFAM" id="SSF53613">
    <property type="entry name" value="Ribokinase-like"/>
    <property type="match status" value="1"/>
</dbReference>
<dbReference type="GO" id="GO:0016773">
    <property type="term" value="F:phosphotransferase activity, alcohol group as acceptor"/>
    <property type="evidence" value="ECO:0007669"/>
    <property type="project" value="InterPro"/>
</dbReference>
<evidence type="ECO:0000256" key="2">
    <source>
        <dbReference type="ARBA" id="ARBA00003753"/>
    </source>
</evidence>
<dbReference type="GO" id="GO:0005829">
    <property type="term" value="C:cytosol"/>
    <property type="evidence" value="ECO:0007669"/>
    <property type="project" value="TreeGrafter"/>
</dbReference>
<sequence length="464" mass="51329">MNDPDLRRALEKIVSPRILVVGDLMLDHYSWGEVDRISPEAPIPVMRVLREDQRLGGAGNVVMNLSTLGAEVLVCGVTGKDETGNTIRKLLAENGVDYSGVIVAENYKSCLKHRMIAGQTHLLRMDIDPDPETPSPQKQLIDYLEKTIPSCDAVIVSDYGKGLLSSATLKAIAACGKNNEIPVMGDPRSTTNYKIYQNFTLIKPNRKETEAAVGFKLKDQKDILKAAEILQSEVKLKYLVISLDQDGLLLFSGPQDYHFLAAETQEVFDVVGAGDAVSSLLTFMLAGKADVEQAAYWAQLAASMVIQHVGVVSFSKNELLQRFDIGETSAKIMTPEQLCRSLPQEQPVVFTNGFFDEISAGHLKFLHQLKTLKGFNVVAINSDQSIAMQKGQPPLLNERERALLLSAIEAVDRVVIFDEQDASSLIRSIRPQTVVKGEHFRKKKLPEKEAIKETGAKLEYFPEY</sequence>
<dbReference type="NCBIfam" id="TIGR00125">
    <property type="entry name" value="cyt_tran_rel"/>
    <property type="match status" value="1"/>
</dbReference>
<proteinExistence type="predicted"/>
<organism evidence="9">
    <name type="scientific">marine metagenome</name>
    <dbReference type="NCBI Taxonomy" id="408172"/>
    <lineage>
        <taxon>unclassified sequences</taxon>
        <taxon>metagenomes</taxon>
        <taxon>ecological metagenomes</taxon>
    </lineage>
</organism>
<evidence type="ECO:0000256" key="6">
    <source>
        <dbReference type="ARBA" id="ARBA00023277"/>
    </source>
</evidence>
<dbReference type="PANTHER" id="PTHR46969:SF1">
    <property type="entry name" value="BIFUNCTIONAL PROTEIN HLDE"/>
    <property type="match status" value="1"/>
</dbReference>
<evidence type="ECO:0000256" key="5">
    <source>
        <dbReference type="ARBA" id="ARBA00023268"/>
    </source>
</evidence>
<comment type="function">
    <text evidence="2">Catalyzes the ADP transfer from ATP to D-glycero-beta-D-manno-heptose 1-phosphate, yielding ADP-D-glycero-beta-D-manno-heptose.</text>
</comment>
<keyword evidence="4" id="KW-0418">Kinase</keyword>
<dbReference type="GO" id="GO:0033785">
    <property type="term" value="F:heptose 7-phosphate kinase activity"/>
    <property type="evidence" value="ECO:0007669"/>
    <property type="project" value="TreeGrafter"/>
</dbReference>
<keyword evidence="3" id="KW-0808">Transferase</keyword>
<feature type="domain" description="Cytidyltransferase-like" evidence="8">
    <location>
        <begin position="351"/>
        <end position="439"/>
    </location>
</feature>
<dbReference type="InterPro" id="IPR011913">
    <property type="entry name" value="RfaE_dom_I"/>
</dbReference>
<dbReference type="Pfam" id="PF01467">
    <property type="entry name" value="CTP_transf_like"/>
    <property type="match status" value="1"/>
</dbReference>
<dbReference type="PANTHER" id="PTHR46969">
    <property type="entry name" value="BIFUNCTIONAL PROTEIN HLDE"/>
    <property type="match status" value="1"/>
</dbReference>
<reference evidence="9" key="1">
    <citation type="submission" date="2018-05" db="EMBL/GenBank/DDBJ databases">
        <authorList>
            <person name="Lanie J.A."/>
            <person name="Ng W.-L."/>
            <person name="Kazmierczak K.M."/>
            <person name="Andrzejewski T.M."/>
            <person name="Davidsen T.M."/>
            <person name="Wayne K.J."/>
            <person name="Tettelin H."/>
            <person name="Glass J.I."/>
            <person name="Rusch D."/>
            <person name="Podicherti R."/>
            <person name="Tsui H.-C.T."/>
            <person name="Winkler M.E."/>
        </authorList>
    </citation>
    <scope>NUCLEOTIDE SEQUENCE</scope>
</reference>
<feature type="domain" description="Carbohydrate kinase PfkB" evidence="7">
    <location>
        <begin position="17"/>
        <end position="313"/>
    </location>
</feature>
<dbReference type="InterPro" id="IPR029056">
    <property type="entry name" value="Ribokinase-like"/>
</dbReference>
<dbReference type="GO" id="GO:0033786">
    <property type="term" value="F:heptose-1-phosphate adenylyltransferase activity"/>
    <property type="evidence" value="ECO:0007669"/>
    <property type="project" value="TreeGrafter"/>
</dbReference>
<name>A0A381NSG0_9ZZZZ</name>
<dbReference type="InterPro" id="IPR014729">
    <property type="entry name" value="Rossmann-like_a/b/a_fold"/>
</dbReference>
<dbReference type="Pfam" id="PF00294">
    <property type="entry name" value="PfkB"/>
    <property type="match status" value="1"/>
</dbReference>
<accession>A0A381NSG0</accession>
<dbReference type="InterPro" id="IPR011611">
    <property type="entry name" value="PfkB_dom"/>
</dbReference>